<dbReference type="PANTHER" id="PTHR20961">
    <property type="entry name" value="GLYCOSYLTRANSFERASE"/>
    <property type="match status" value="1"/>
</dbReference>
<dbReference type="InterPro" id="IPR049625">
    <property type="entry name" value="Glyco_transf_61_cat"/>
</dbReference>
<evidence type="ECO:0000256" key="1">
    <source>
        <dbReference type="ARBA" id="ARBA00022676"/>
    </source>
</evidence>
<keyword evidence="2" id="KW-0808">Transferase</keyword>
<dbReference type="EMBL" id="BAABLD010000017">
    <property type="protein sequence ID" value="GAA5170305.1"/>
    <property type="molecule type" value="Genomic_DNA"/>
</dbReference>
<evidence type="ECO:0000256" key="2">
    <source>
        <dbReference type="ARBA" id="ARBA00022679"/>
    </source>
</evidence>
<comment type="caution">
    <text evidence="5">The sequence shown here is derived from an EMBL/GenBank/DDBJ whole genome shotgun (WGS) entry which is preliminary data.</text>
</comment>
<evidence type="ECO:0000256" key="3">
    <source>
        <dbReference type="ARBA" id="ARBA00023180"/>
    </source>
</evidence>
<accession>A0ABP9R1D0</accession>
<reference evidence="6" key="1">
    <citation type="journal article" date="2019" name="Int. J. Syst. Evol. Microbiol.">
        <title>The Global Catalogue of Microorganisms (GCM) 10K type strain sequencing project: providing services to taxonomists for standard genome sequencing and annotation.</title>
        <authorList>
            <consortium name="The Broad Institute Genomics Platform"/>
            <consortium name="The Broad Institute Genome Sequencing Center for Infectious Disease"/>
            <person name="Wu L."/>
            <person name="Ma J."/>
        </authorList>
    </citation>
    <scope>NUCLEOTIDE SEQUENCE [LARGE SCALE GENOMIC DNA]</scope>
    <source>
        <strain evidence="6">JCM 18715</strain>
    </source>
</reference>
<protein>
    <recommendedName>
        <fullName evidence="4">Glycosyltransferase 61 catalytic domain-containing protein</fullName>
    </recommendedName>
</protein>
<evidence type="ECO:0000313" key="5">
    <source>
        <dbReference type="EMBL" id="GAA5170305.1"/>
    </source>
</evidence>
<dbReference type="Proteomes" id="UP001500547">
    <property type="component" value="Unassembled WGS sequence"/>
</dbReference>
<evidence type="ECO:0000259" key="4">
    <source>
        <dbReference type="Pfam" id="PF04577"/>
    </source>
</evidence>
<proteinExistence type="predicted"/>
<feature type="domain" description="Glycosyltransferase 61 catalytic" evidence="4">
    <location>
        <begin position="292"/>
        <end position="480"/>
    </location>
</feature>
<keyword evidence="6" id="KW-1185">Reference proteome</keyword>
<keyword evidence="3" id="KW-0325">Glycoprotein</keyword>
<dbReference type="InterPro" id="IPR011990">
    <property type="entry name" value="TPR-like_helical_dom_sf"/>
</dbReference>
<dbReference type="InterPro" id="IPR007657">
    <property type="entry name" value="Glycosyltransferase_61"/>
</dbReference>
<dbReference type="SUPFAM" id="SSF48452">
    <property type="entry name" value="TPR-like"/>
    <property type="match status" value="1"/>
</dbReference>
<name>A0ABP9R1D0_9RHOO</name>
<gene>
    <name evidence="5" type="ORF">GCM10025770_33020</name>
</gene>
<organism evidence="5 6">
    <name type="scientific">Viridibacterium curvum</name>
    <dbReference type="NCBI Taxonomy" id="1101404"/>
    <lineage>
        <taxon>Bacteria</taxon>
        <taxon>Pseudomonadati</taxon>
        <taxon>Pseudomonadota</taxon>
        <taxon>Betaproteobacteria</taxon>
        <taxon>Rhodocyclales</taxon>
        <taxon>Rhodocyclaceae</taxon>
        <taxon>Viridibacterium</taxon>
    </lineage>
</organism>
<dbReference type="RefSeq" id="WP_345534214.1">
    <property type="nucleotide sequence ID" value="NZ_BAABLD010000017.1"/>
</dbReference>
<dbReference type="Pfam" id="PF04577">
    <property type="entry name" value="Glyco_transf_61"/>
    <property type="match status" value="1"/>
</dbReference>
<dbReference type="Gene3D" id="1.25.40.10">
    <property type="entry name" value="Tetratricopeptide repeat domain"/>
    <property type="match status" value="1"/>
</dbReference>
<keyword evidence="1" id="KW-0328">Glycosyltransferase</keyword>
<sequence>MTDQSITNTQQARPAPPELSSALYARAEQLVAAGDLDAACGLLLQLVEADCADWQPYNDLGVIALQRGDVETALYFLQQAVLREAGSHTAASNAAAALQMAGRQADAATLWGETLARHAPDAPPELLDFLAANLREKAVLPAFLAGLKHTWLGNKTASATPPHLLQRPLFLPLQGLGTLPSAGEVFPQETLPPVTAREFFTHSTPAAAPEFAAIHRYEPGNAIVRPFSDVVQTDTAILVPDFFDPEHHMLYDTFTGHVVPLPGQNMGVVRPCSPQQYLPRGVVLNSYAVSNWAHFLTEVLPLVAIVEHCGLPEDIPLVLSEGILPQMLQLLSMIKTARRPIVLIRAPVRIGKATLFTPVSTVVYDYMDALGNRQPRFTAQDTLFSSFALRLTAAALRTGHEHRNGPGTKVFIDRESSIRRIRNKAAVLRLFRERGFRVVVPESLSAAEQLALFSQASIIAGQAGAGMANMMFAPAGCKVITLAPATAFGAYGYFRNMAASLGHELYSFGFAPLPGAYHSPAHPDFDVDIDLLDHELSKLS</sequence>
<evidence type="ECO:0000313" key="6">
    <source>
        <dbReference type="Proteomes" id="UP001500547"/>
    </source>
</evidence>